<dbReference type="Gene3D" id="3.80.10.10">
    <property type="entry name" value="Ribonuclease Inhibitor"/>
    <property type="match status" value="3"/>
</dbReference>
<dbReference type="AlphaFoldDB" id="A0A8C8RQI7"/>
<dbReference type="InterPro" id="IPR032675">
    <property type="entry name" value="LRR_dom_sf"/>
</dbReference>
<reference evidence="4" key="2">
    <citation type="submission" date="2025-09" db="UniProtKB">
        <authorList>
            <consortium name="Ensembl"/>
        </authorList>
    </citation>
    <scope>IDENTIFICATION</scope>
</reference>
<organism evidence="4 5">
    <name type="scientific">Pelusios castaneus</name>
    <name type="common">West African mud turtle</name>
    <dbReference type="NCBI Taxonomy" id="367368"/>
    <lineage>
        <taxon>Eukaryota</taxon>
        <taxon>Metazoa</taxon>
        <taxon>Chordata</taxon>
        <taxon>Craniata</taxon>
        <taxon>Vertebrata</taxon>
        <taxon>Euteleostomi</taxon>
        <taxon>Archelosauria</taxon>
        <taxon>Testudinata</taxon>
        <taxon>Testudines</taxon>
        <taxon>Pleurodira</taxon>
        <taxon>Pelomedusidae</taxon>
        <taxon>Pelusios</taxon>
    </lineage>
</organism>
<comment type="subcellular location">
    <subcellularLocation>
        <location evidence="1">Cytoplasm</location>
    </subcellularLocation>
</comment>
<evidence type="ECO:0000256" key="2">
    <source>
        <dbReference type="ARBA" id="ARBA00022490"/>
    </source>
</evidence>
<dbReference type="SUPFAM" id="SSF52047">
    <property type="entry name" value="RNI-like"/>
    <property type="match status" value="2"/>
</dbReference>
<dbReference type="PANTHER" id="PTHR45690:SF19">
    <property type="entry name" value="NACHT, LRR AND PYD DOMAINS-CONTAINING PROTEIN 3"/>
    <property type="match status" value="1"/>
</dbReference>
<name>A0A8C8RQI7_9SAUR</name>
<accession>A0A8C8RQI7</accession>
<dbReference type="CDD" id="cd00116">
    <property type="entry name" value="LRR_RI"/>
    <property type="match status" value="1"/>
</dbReference>
<dbReference type="InterPro" id="IPR006553">
    <property type="entry name" value="Leu-rich_rpt_Cys-con_subtyp"/>
</dbReference>
<dbReference type="SMART" id="SM00367">
    <property type="entry name" value="LRR_CC"/>
    <property type="match status" value="4"/>
</dbReference>
<protein>
    <submittedName>
        <fullName evidence="4">Uncharacterized protein</fullName>
    </submittedName>
</protein>
<dbReference type="Proteomes" id="UP000694393">
    <property type="component" value="Unplaced"/>
</dbReference>
<dbReference type="SMART" id="SM00368">
    <property type="entry name" value="LRR_RI"/>
    <property type="match status" value="13"/>
</dbReference>
<keyword evidence="2" id="KW-0963">Cytoplasm</keyword>
<dbReference type="InterPro" id="IPR050637">
    <property type="entry name" value="NLRP_innate_immun_reg"/>
</dbReference>
<dbReference type="InterPro" id="IPR001611">
    <property type="entry name" value="Leu-rich_rpt"/>
</dbReference>
<evidence type="ECO:0000313" key="4">
    <source>
        <dbReference type="Ensembl" id="ENSPCEP00000009422.1"/>
    </source>
</evidence>
<dbReference type="PANTHER" id="PTHR45690">
    <property type="entry name" value="NACHT, LRR AND PYD DOMAINS-CONTAINING PROTEIN 12"/>
    <property type="match status" value="1"/>
</dbReference>
<keyword evidence="3" id="KW-0677">Repeat</keyword>
<evidence type="ECO:0000313" key="5">
    <source>
        <dbReference type="Proteomes" id="UP000694393"/>
    </source>
</evidence>
<proteinExistence type="predicted"/>
<evidence type="ECO:0000256" key="3">
    <source>
        <dbReference type="ARBA" id="ARBA00022737"/>
    </source>
</evidence>
<keyword evidence="5" id="KW-1185">Reference proteome</keyword>
<dbReference type="Pfam" id="PF13516">
    <property type="entry name" value="LRR_6"/>
    <property type="match status" value="7"/>
</dbReference>
<dbReference type="GO" id="GO:0005737">
    <property type="term" value="C:cytoplasm"/>
    <property type="evidence" value="ECO:0007669"/>
    <property type="project" value="UniProtKB-SubCell"/>
</dbReference>
<reference evidence="4" key="1">
    <citation type="submission" date="2025-08" db="UniProtKB">
        <authorList>
            <consortium name="Ensembl"/>
        </authorList>
    </citation>
    <scope>IDENTIFICATION</scope>
</reference>
<sequence length="445" mass="48173">MRKGLSFIAAAYNLRRSVLTLFRTPGESLSLCASCGPSFLSHFSTLHPFLFRCAGWGDLAAVLRTNQRLTELDLKWNPLGDSGVRRLCEGLKHPNCKLQRLRLIGCRLKDTCGRDLASVLRTQQSLTELEMCGNCHLRDTAVQQLCQGLKHPNCKLQRLTLNDCDLTDAACGALSSVLSSSETLTELDLVRNKLGDSGVQLLCEGLKHPNCKLQILKLSLCKLTAACSGDLTSALSTNQSLRELEIGAHTLGDSGLRLLSEGLKHPNCKLQKLGFCGCHLKAACCEDLSSILYAKETLVELRLTGNNLGDSGVKLLCEGLKHANCKLQKLGLKACELSAGCCGELSSALSTNPLTDLDLSDNKLGGLGIQLLCEGLKHPNCKLQRLGLRFCSLLSGSCEDLTMVLCTSQSLTELDLSYNFSLGDAGIQLLCEGLKHPNCKLQILE</sequence>
<evidence type="ECO:0000256" key="1">
    <source>
        <dbReference type="ARBA" id="ARBA00004496"/>
    </source>
</evidence>
<dbReference type="Ensembl" id="ENSPCET00000009749.1">
    <property type="protein sequence ID" value="ENSPCEP00000009422.1"/>
    <property type="gene ID" value="ENSPCEG00000007183.1"/>
</dbReference>